<sequence length="71" mass="8718">MKIQYSDLPGKTKKEVIDRLGDEFNFYPDDIWIYLLHRNFLGRKTYLVIYFEHHIVIRVKIKKTYGRIKRS</sequence>
<reference evidence="1 2" key="1">
    <citation type="submission" date="2020-12" db="EMBL/GenBank/DDBJ databases">
        <title>Chryseobacterium endoalhailicus sp. nov., isolated from seed of leguminous plant.</title>
        <authorList>
            <person name="Zhang X."/>
        </authorList>
    </citation>
    <scope>NUCLEOTIDE SEQUENCE [LARGE SCALE GENOMIC DNA]</scope>
    <source>
        <strain evidence="1 2">L7</strain>
    </source>
</reference>
<protein>
    <submittedName>
        <fullName evidence="1">Uncharacterized protein</fullName>
    </submittedName>
</protein>
<comment type="caution">
    <text evidence="1">The sequence shown here is derived from an EMBL/GenBank/DDBJ whole genome shotgun (WGS) entry which is preliminary data.</text>
</comment>
<proteinExistence type="predicted"/>
<name>A0ABS1QG00_9FLAO</name>
<gene>
    <name evidence="1" type="ORF">JET18_11870</name>
</gene>
<evidence type="ECO:0000313" key="1">
    <source>
        <dbReference type="EMBL" id="MBL1221542.1"/>
    </source>
</evidence>
<dbReference type="EMBL" id="JAELVM010000002">
    <property type="protein sequence ID" value="MBL1221542.1"/>
    <property type="molecule type" value="Genomic_DNA"/>
</dbReference>
<accession>A0ABS1QG00</accession>
<keyword evidence="2" id="KW-1185">Reference proteome</keyword>
<dbReference type="Proteomes" id="UP000661696">
    <property type="component" value="Unassembled WGS sequence"/>
</dbReference>
<organism evidence="1 2">
    <name type="scientific">Chryseobacterium endalhagicum</name>
    <dbReference type="NCBI Taxonomy" id="2797638"/>
    <lineage>
        <taxon>Bacteria</taxon>
        <taxon>Pseudomonadati</taxon>
        <taxon>Bacteroidota</taxon>
        <taxon>Flavobacteriia</taxon>
        <taxon>Flavobacteriales</taxon>
        <taxon>Weeksellaceae</taxon>
        <taxon>Chryseobacterium group</taxon>
        <taxon>Chryseobacterium</taxon>
    </lineage>
</organism>
<dbReference type="RefSeq" id="WP_202091294.1">
    <property type="nucleotide sequence ID" value="NZ_JAELVM010000002.1"/>
</dbReference>
<evidence type="ECO:0000313" key="2">
    <source>
        <dbReference type="Proteomes" id="UP000661696"/>
    </source>
</evidence>